<evidence type="ECO:0000313" key="2">
    <source>
        <dbReference type="EMBL" id="GFH21544.1"/>
    </source>
</evidence>
<comment type="subcellular location">
    <subcellularLocation>
        <location evidence="1">Cytoplasm</location>
        <location evidence="1">Cytoskeleton</location>
        <location evidence="1">Cilium axoneme</location>
    </subcellularLocation>
</comment>
<evidence type="ECO:0000313" key="3">
    <source>
        <dbReference type="Proteomes" id="UP000485058"/>
    </source>
</evidence>
<evidence type="ECO:0008006" key="4">
    <source>
        <dbReference type="Google" id="ProtNLM"/>
    </source>
</evidence>
<accession>A0A699ZS20</accession>
<name>A0A699ZS20_HAELA</name>
<dbReference type="InterPro" id="IPR032675">
    <property type="entry name" value="LRR_dom_sf"/>
</dbReference>
<dbReference type="EMBL" id="BLLF01001850">
    <property type="protein sequence ID" value="GFH21544.1"/>
    <property type="molecule type" value="Genomic_DNA"/>
</dbReference>
<evidence type="ECO:0000256" key="1">
    <source>
        <dbReference type="ARBA" id="ARBA00004430"/>
    </source>
</evidence>
<dbReference type="AlphaFoldDB" id="A0A699ZS20"/>
<reference evidence="2 3" key="1">
    <citation type="submission" date="2020-02" db="EMBL/GenBank/DDBJ databases">
        <title>Draft genome sequence of Haematococcus lacustris strain NIES-144.</title>
        <authorList>
            <person name="Morimoto D."/>
            <person name="Nakagawa S."/>
            <person name="Yoshida T."/>
            <person name="Sawayama S."/>
        </authorList>
    </citation>
    <scope>NUCLEOTIDE SEQUENCE [LARGE SCALE GENOMIC DNA]</scope>
    <source>
        <strain evidence="2 3">NIES-144</strain>
    </source>
</reference>
<protein>
    <recommendedName>
        <fullName evidence="4">F-box domain-containing protein</fullName>
    </recommendedName>
</protein>
<organism evidence="2 3">
    <name type="scientific">Haematococcus lacustris</name>
    <name type="common">Green alga</name>
    <name type="synonym">Haematococcus pluvialis</name>
    <dbReference type="NCBI Taxonomy" id="44745"/>
    <lineage>
        <taxon>Eukaryota</taxon>
        <taxon>Viridiplantae</taxon>
        <taxon>Chlorophyta</taxon>
        <taxon>core chlorophytes</taxon>
        <taxon>Chlorophyceae</taxon>
        <taxon>CS clade</taxon>
        <taxon>Chlamydomonadales</taxon>
        <taxon>Haematococcaceae</taxon>
        <taxon>Haematococcus</taxon>
    </lineage>
</organism>
<proteinExistence type="predicted"/>
<dbReference type="Proteomes" id="UP000485058">
    <property type="component" value="Unassembled WGS sequence"/>
</dbReference>
<dbReference type="Gene3D" id="3.80.10.10">
    <property type="entry name" value="Ribonuclease Inhibitor"/>
    <property type="match status" value="1"/>
</dbReference>
<sequence length="460" mass="50070">MAVPQQQMGLEDSECYNLLAPVESTRRKEQLAPTLQLPRTEFTPHFTNLLAHALAKLDNCAAVEVCKLAAGQYWQQQASTGSSRAHKLRCPPGLAQHLLDTFPNLTALTLEGLCVSSDALASLLSHPPLAMQLQQLDIAGSLVMVGNQPGAVVPLFQGLQLKQLSIAAVDTKQPGTPPLPSFQPLEQHLTRLHIMNQCDRAANVGYFTEYLQPLVKLQVLTISHLDGLKGLTKLVQALPQLHTLQLPNVTISGQQELDTLLAATQITSLLLDSVEALHISYADAPCNWQRLELTGMIHWGSFACLPLHSLSQPLVLGKDVITVEDILNPAVAAALHLVAEAIKVPVKIKELSLHMLPSEVRARHSEVGDNRFITPAVLQQQRVDLAQLVAMLQPLQCRGKVRVYNLHQVAAADVAALAPLCRDCTHFELRAGSVEPSLEFWHQIVQLMPAVKKAMPGAAG</sequence>
<keyword evidence="3" id="KW-1185">Reference proteome</keyword>
<dbReference type="GO" id="GO:0005930">
    <property type="term" value="C:axoneme"/>
    <property type="evidence" value="ECO:0007669"/>
    <property type="project" value="UniProtKB-SubCell"/>
</dbReference>
<gene>
    <name evidence="2" type="ORF">HaLaN_18870</name>
</gene>
<dbReference type="SUPFAM" id="SSF52047">
    <property type="entry name" value="RNI-like"/>
    <property type="match status" value="1"/>
</dbReference>
<comment type="caution">
    <text evidence="2">The sequence shown here is derived from an EMBL/GenBank/DDBJ whole genome shotgun (WGS) entry which is preliminary data.</text>
</comment>